<dbReference type="Proteomes" id="UP000029389">
    <property type="component" value="Unassembled WGS sequence"/>
</dbReference>
<dbReference type="EMBL" id="JMQC01000008">
    <property type="protein sequence ID" value="KFN01981.1"/>
    <property type="molecule type" value="Genomic_DNA"/>
</dbReference>
<dbReference type="PATRIC" id="fig|1405.8.peg.1407"/>
<gene>
    <name evidence="3" type="ORF">D0U04_08985</name>
    <name evidence="2" type="ORF">DJ93_1226</name>
</gene>
<name>A0A090ZCG7_9BACI</name>
<reference evidence="2 4" key="1">
    <citation type="submission" date="2014-04" db="EMBL/GenBank/DDBJ databases">
        <authorList>
            <person name="Bishop-Lilly K.A."/>
            <person name="Broomall S.M."/>
            <person name="Chain P.S."/>
            <person name="Chertkov O."/>
            <person name="Coyne S.R."/>
            <person name="Daligault H.E."/>
            <person name="Davenport K.W."/>
            <person name="Erkkila T."/>
            <person name="Frey K.G."/>
            <person name="Gibbons H.S."/>
            <person name="Gu W."/>
            <person name="Jaissle J."/>
            <person name="Johnson S.L."/>
            <person name="Koroleva G.I."/>
            <person name="Ladner J.T."/>
            <person name="Lo C.-C."/>
            <person name="Minogue T.D."/>
            <person name="Munk C."/>
            <person name="Palacios G.F."/>
            <person name="Redden C.L."/>
            <person name="Rosenzweig C.N."/>
            <person name="Scholz M.B."/>
            <person name="Teshima H."/>
            <person name="Xu Y."/>
        </authorList>
    </citation>
    <scope>NUCLEOTIDE SEQUENCE [LARGE SCALE GENOMIC DNA]</scope>
    <source>
        <strain evidence="2 4">BHP</strain>
    </source>
</reference>
<accession>A0A090ZCG7</accession>
<evidence type="ECO:0000256" key="1">
    <source>
        <dbReference type="SAM" id="Phobius"/>
    </source>
</evidence>
<sequence length="106" mass="12079">MKIVKLCLTIILELAGIYLFSKMVGWSFMESFFLGSLAIFAIIWLIIMSIYRNNNMDHAVNKNLTGVETGEIRPFQIVFTPYIAGTLSLVVISLIISIVYYLPYFT</sequence>
<dbReference type="EMBL" id="QVOD01000008">
    <property type="protein sequence ID" value="RFT67235.1"/>
    <property type="molecule type" value="Genomic_DNA"/>
</dbReference>
<reference evidence="3 5" key="2">
    <citation type="submission" date="2018-08" db="EMBL/GenBank/DDBJ databases">
        <title>Bacillus clarus sp. nov. strain PS00077A.</title>
        <authorList>
            <person name="Mendez Acevedo M."/>
            <person name="Carroll L."/>
            <person name="Mukherjee M."/>
            <person name="Wiedmann M."/>
            <person name="Kovac J."/>
        </authorList>
    </citation>
    <scope>NUCLEOTIDE SEQUENCE [LARGE SCALE GENOMIC DNA]</scope>
    <source>
        <strain evidence="3 5">PS00077A</strain>
    </source>
</reference>
<evidence type="ECO:0000313" key="3">
    <source>
        <dbReference type="EMBL" id="RFT67235.1"/>
    </source>
</evidence>
<dbReference type="STRING" id="1405.B7492_22245"/>
<feature type="transmembrane region" description="Helical" evidence="1">
    <location>
        <begin position="82"/>
        <end position="102"/>
    </location>
</feature>
<keyword evidence="1" id="KW-0472">Membrane</keyword>
<comment type="caution">
    <text evidence="2">The sequence shown here is derived from an EMBL/GenBank/DDBJ whole genome shotgun (WGS) entry which is preliminary data.</text>
</comment>
<organism evidence="2 4">
    <name type="scientific">Bacillus clarus</name>
    <dbReference type="NCBI Taxonomy" id="2338372"/>
    <lineage>
        <taxon>Bacteria</taxon>
        <taxon>Bacillati</taxon>
        <taxon>Bacillota</taxon>
        <taxon>Bacilli</taxon>
        <taxon>Bacillales</taxon>
        <taxon>Bacillaceae</taxon>
        <taxon>Bacillus</taxon>
        <taxon>Bacillus cereus group</taxon>
    </lineage>
</organism>
<keyword evidence="1" id="KW-0812">Transmembrane</keyword>
<feature type="transmembrane region" description="Helical" evidence="1">
    <location>
        <begin position="31"/>
        <end position="51"/>
    </location>
</feature>
<dbReference type="RefSeq" id="WP_042979808.1">
    <property type="nucleotide sequence ID" value="NZ_JMQC01000008.1"/>
</dbReference>
<evidence type="ECO:0000313" key="2">
    <source>
        <dbReference type="EMBL" id="KFN01981.1"/>
    </source>
</evidence>
<dbReference type="Proteomes" id="UP000264294">
    <property type="component" value="Unassembled WGS sequence"/>
</dbReference>
<dbReference type="AlphaFoldDB" id="A0A090ZCG7"/>
<evidence type="ECO:0000313" key="4">
    <source>
        <dbReference type="Proteomes" id="UP000029389"/>
    </source>
</evidence>
<keyword evidence="5" id="KW-1185">Reference proteome</keyword>
<proteinExistence type="predicted"/>
<keyword evidence="1" id="KW-1133">Transmembrane helix</keyword>
<evidence type="ECO:0000313" key="5">
    <source>
        <dbReference type="Proteomes" id="UP000264294"/>
    </source>
</evidence>
<protein>
    <submittedName>
        <fullName evidence="2">Putative membrane protein</fullName>
    </submittedName>
</protein>